<dbReference type="Proteomes" id="UP000008220">
    <property type="component" value="Chromosome"/>
</dbReference>
<evidence type="ECO:0000256" key="3">
    <source>
        <dbReference type="ARBA" id="ARBA00022989"/>
    </source>
</evidence>
<dbReference type="eggNOG" id="COG3307">
    <property type="taxonomic scope" value="Bacteria"/>
</dbReference>
<evidence type="ECO:0000313" key="7">
    <source>
        <dbReference type="EMBL" id="ABK62168.1"/>
    </source>
</evidence>
<proteinExistence type="predicted"/>
<dbReference type="RefSeq" id="WP_011721620.1">
    <property type="nucleotide sequence ID" value="NC_008593.1"/>
</dbReference>
<feature type="transmembrane region" description="Helical" evidence="5">
    <location>
        <begin position="135"/>
        <end position="157"/>
    </location>
</feature>
<organism evidence="7 8">
    <name type="scientific">Clostridium novyi (strain NT)</name>
    <dbReference type="NCBI Taxonomy" id="386415"/>
    <lineage>
        <taxon>Bacteria</taxon>
        <taxon>Bacillati</taxon>
        <taxon>Bacillota</taxon>
        <taxon>Clostridia</taxon>
        <taxon>Eubacteriales</taxon>
        <taxon>Clostridiaceae</taxon>
        <taxon>Clostridium</taxon>
    </lineage>
</organism>
<evidence type="ECO:0000256" key="1">
    <source>
        <dbReference type="ARBA" id="ARBA00004141"/>
    </source>
</evidence>
<accession>A0PZ10</accession>
<feature type="transmembrane region" description="Helical" evidence="5">
    <location>
        <begin position="239"/>
        <end position="255"/>
    </location>
</feature>
<dbReference type="InterPro" id="IPR007016">
    <property type="entry name" value="O-antigen_ligase-rel_domated"/>
</dbReference>
<dbReference type="PANTHER" id="PTHR37422:SF13">
    <property type="entry name" value="LIPOPOLYSACCHARIDE BIOSYNTHESIS PROTEIN PA4999-RELATED"/>
    <property type="match status" value="1"/>
</dbReference>
<keyword evidence="2 5" id="KW-0812">Transmembrane</keyword>
<feature type="transmembrane region" description="Helical" evidence="5">
    <location>
        <begin position="267"/>
        <end position="287"/>
    </location>
</feature>
<feature type="transmembrane region" description="Helical" evidence="5">
    <location>
        <begin position="422"/>
        <end position="438"/>
    </location>
</feature>
<dbReference type="PANTHER" id="PTHR37422">
    <property type="entry name" value="TEICHURONIC ACID BIOSYNTHESIS PROTEIN TUAE"/>
    <property type="match status" value="1"/>
</dbReference>
<feature type="transmembrane region" description="Helical" evidence="5">
    <location>
        <begin position="66"/>
        <end position="83"/>
    </location>
</feature>
<reference evidence="7 8" key="1">
    <citation type="journal article" date="2006" name="Nat. Biotechnol.">
        <title>The genome and transcriptomes of the anti-tumor agent Clostridium novyi-NT.</title>
        <authorList>
            <person name="Bettegowda C."/>
            <person name="Huang X."/>
            <person name="Lin J."/>
            <person name="Cheong I."/>
            <person name="Kohli M."/>
            <person name="Szabo S.A."/>
            <person name="Zhang X."/>
            <person name="Diaz L.A. Jr."/>
            <person name="Velculescu V.E."/>
            <person name="Parmigiani G."/>
            <person name="Kinzler K.W."/>
            <person name="Vogelstein B."/>
            <person name="Zhou S."/>
        </authorList>
    </citation>
    <scope>NUCLEOTIDE SEQUENCE [LARGE SCALE GENOMIC DNA]</scope>
    <source>
        <strain evidence="7 8">NT</strain>
    </source>
</reference>
<dbReference type="AlphaFoldDB" id="A0PZ10"/>
<evidence type="ECO:0000259" key="6">
    <source>
        <dbReference type="Pfam" id="PF04932"/>
    </source>
</evidence>
<name>A0PZ10_CLONN</name>
<keyword evidence="8" id="KW-1185">Reference proteome</keyword>
<dbReference type="STRING" id="386415.NT01CX_1531"/>
<feature type="domain" description="O-antigen ligase-related" evidence="6">
    <location>
        <begin position="224"/>
        <end position="379"/>
    </location>
</feature>
<dbReference type="InterPro" id="IPR051533">
    <property type="entry name" value="WaaL-like"/>
</dbReference>
<dbReference type="GO" id="GO:0016020">
    <property type="term" value="C:membrane"/>
    <property type="evidence" value="ECO:0007669"/>
    <property type="project" value="UniProtKB-SubCell"/>
</dbReference>
<feature type="transmembrane region" description="Helical" evidence="5">
    <location>
        <begin position="103"/>
        <end position="123"/>
    </location>
</feature>
<comment type="subcellular location">
    <subcellularLocation>
        <location evidence="1">Membrane</location>
        <topology evidence="1">Multi-pass membrane protein</topology>
    </subcellularLocation>
</comment>
<feature type="transmembrane region" description="Helical" evidence="5">
    <location>
        <begin position="193"/>
        <end position="212"/>
    </location>
</feature>
<evidence type="ECO:0000256" key="4">
    <source>
        <dbReference type="ARBA" id="ARBA00023136"/>
    </source>
</evidence>
<dbReference type="HOGENOM" id="CLU_044692_0_0_9"/>
<dbReference type="Pfam" id="PF04932">
    <property type="entry name" value="Wzy_C"/>
    <property type="match status" value="1"/>
</dbReference>
<keyword evidence="3 5" id="KW-1133">Transmembrane helix</keyword>
<keyword evidence="4 5" id="KW-0472">Membrane</keyword>
<dbReference type="KEGG" id="cno:NT01CX_1531"/>
<dbReference type="PATRIC" id="fig|386415.7.peg.638"/>
<protein>
    <recommendedName>
        <fullName evidence="6">O-antigen ligase-related domain-containing protein</fullName>
    </recommendedName>
</protein>
<sequence length="450" mass="52802">MLRDKKLNLFIILAIILLPFNDLPYLRKVFGEISSEGAFYPLLIGMLIFYLKIISNKKITFINSKSFKIIFIFLIWTLISAIFNLNNILDNVYKNRTGVERFILSLFILIFCILVSNFIYLMLNKYKTDMFYIRKIITISFIIPGIYAFIEILRLGFRIDYISNYMDFIGEIIRGKEWGFSQYYKLRSVSGEASWYSMYIAFIFPWTLSYVFTEKHNLKYILLNIYILLTIAYTYSRTGYIVIAIEFIIFNVLYLKQHSKSIYKKIYATHSIILISIFIIILVIYKLDLSNNLISLLDKNNISNITRFTSQKISLDLGINNFVFGVGLGQYAFYFKDIIKNYPINDELYTVLISNIWPATHNIYCRIFCELGIIGLVIWGYIWINLLKNIIDILKKSDNINNIILIVCSIGVLLSGCNKDSFSYLEYWILIGICNFYIKKQKYQKNGGNK</sequence>
<feature type="transmembrane region" description="Helical" evidence="5">
    <location>
        <begin position="38"/>
        <end position="54"/>
    </location>
</feature>
<feature type="transmembrane region" description="Helical" evidence="5">
    <location>
        <begin position="7"/>
        <end position="26"/>
    </location>
</feature>
<evidence type="ECO:0000256" key="5">
    <source>
        <dbReference type="SAM" id="Phobius"/>
    </source>
</evidence>
<feature type="transmembrane region" description="Helical" evidence="5">
    <location>
        <begin position="363"/>
        <end position="387"/>
    </location>
</feature>
<evidence type="ECO:0000256" key="2">
    <source>
        <dbReference type="ARBA" id="ARBA00022692"/>
    </source>
</evidence>
<dbReference type="EMBL" id="CP000382">
    <property type="protein sequence ID" value="ABK62168.1"/>
    <property type="molecule type" value="Genomic_DNA"/>
</dbReference>
<feature type="transmembrane region" description="Helical" evidence="5">
    <location>
        <begin position="399"/>
        <end position="416"/>
    </location>
</feature>
<evidence type="ECO:0000313" key="8">
    <source>
        <dbReference type="Proteomes" id="UP000008220"/>
    </source>
</evidence>
<gene>
    <name evidence="7" type="ordered locus">NT01CX_1531</name>
</gene>